<protein>
    <recommendedName>
        <fullName evidence="3 8">Malonyl-[acyl-carrier protein] O-methyltransferase</fullName>
        <shortName evidence="8">Malonyl-ACP O-methyltransferase</shortName>
        <ecNumber evidence="3 8">2.1.1.197</ecNumber>
    </recommendedName>
    <alternativeName>
        <fullName evidence="8">Biotin synthesis protein BioC</fullName>
    </alternativeName>
</protein>
<proteinExistence type="inferred from homology"/>
<comment type="pathway">
    <text evidence="2 8">Cofactor biosynthesis; biotin biosynthesis.</text>
</comment>
<feature type="compositionally biased region" description="Polar residues" evidence="9">
    <location>
        <begin position="7"/>
        <end position="20"/>
    </location>
</feature>
<dbReference type="NCBIfam" id="TIGR02072">
    <property type="entry name" value="BioC"/>
    <property type="match status" value="1"/>
</dbReference>
<dbReference type="RefSeq" id="WP_021709489.1">
    <property type="nucleotide sequence ID" value="NZ_BAOB01000132.1"/>
</dbReference>
<dbReference type="Gene3D" id="3.40.50.150">
    <property type="entry name" value="Vaccinia Virus protein VP39"/>
    <property type="match status" value="1"/>
</dbReference>
<dbReference type="EC" id="2.1.1.197" evidence="3 8"/>
<evidence type="ECO:0000256" key="4">
    <source>
        <dbReference type="ARBA" id="ARBA00022603"/>
    </source>
</evidence>
<organism evidence="11 12">
    <name type="scientific">Vibrio azureus NBRC 104587</name>
    <dbReference type="NCBI Taxonomy" id="1219077"/>
    <lineage>
        <taxon>Bacteria</taxon>
        <taxon>Pseudomonadati</taxon>
        <taxon>Pseudomonadota</taxon>
        <taxon>Gammaproteobacteria</taxon>
        <taxon>Vibrionales</taxon>
        <taxon>Vibrionaceae</taxon>
        <taxon>Vibrio</taxon>
    </lineage>
</organism>
<dbReference type="PANTHER" id="PTHR13090:SF1">
    <property type="entry name" value="ARGININE-HYDROXYLASE NDUFAF5, MITOCHONDRIAL"/>
    <property type="match status" value="1"/>
</dbReference>
<comment type="catalytic activity">
    <reaction evidence="1 8">
        <text>malonyl-[ACP] + S-adenosyl-L-methionine = malonyl-[ACP] methyl ester + S-adenosyl-L-homocysteine</text>
        <dbReference type="Rhea" id="RHEA:17105"/>
        <dbReference type="Rhea" id="RHEA-COMP:9623"/>
        <dbReference type="Rhea" id="RHEA-COMP:9954"/>
        <dbReference type="ChEBI" id="CHEBI:57856"/>
        <dbReference type="ChEBI" id="CHEBI:59789"/>
        <dbReference type="ChEBI" id="CHEBI:78449"/>
        <dbReference type="ChEBI" id="CHEBI:78845"/>
        <dbReference type="EC" id="2.1.1.197"/>
    </reaction>
</comment>
<reference evidence="11 12" key="1">
    <citation type="submission" date="2013-09" db="EMBL/GenBank/DDBJ databases">
        <title>Whole genome shotgun sequence of Vibrio azureus NBRC 104587.</title>
        <authorList>
            <person name="Isaki S."/>
            <person name="Hosoyama A."/>
            <person name="Numata M."/>
            <person name="Hashimoto M."/>
            <person name="Hosoyama Y."/>
            <person name="Tsuchikane K."/>
            <person name="Noguchi M."/>
            <person name="Hirakata S."/>
            <person name="Ichikawa N."/>
            <person name="Ohji S."/>
            <person name="Yamazoe A."/>
            <person name="Fujita N."/>
        </authorList>
    </citation>
    <scope>NUCLEOTIDE SEQUENCE [LARGE SCALE GENOMIC DNA]</scope>
    <source>
        <strain evidence="11 12">NBRC 104587</strain>
    </source>
</reference>
<dbReference type="InterPro" id="IPR013216">
    <property type="entry name" value="Methyltransf_11"/>
</dbReference>
<accession>U3CBJ4</accession>
<evidence type="ECO:0000256" key="9">
    <source>
        <dbReference type="SAM" id="MobiDB-lite"/>
    </source>
</evidence>
<evidence type="ECO:0000256" key="3">
    <source>
        <dbReference type="ARBA" id="ARBA00012327"/>
    </source>
</evidence>
<evidence type="ECO:0000256" key="2">
    <source>
        <dbReference type="ARBA" id="ARBA00004746"/>
    </source>
</evidence>
<dbReference type="HAMAP" id="MF_00835">
    <property type="entry name" value="BioC"/>
    <property type="match status" value="1"/>
</dbReference>
<comment type="function">
    <text evidence="8">Converts the free carboxyl group of a malonyl-thioester to its methyl ester by transfer of a methyl group from S-adenosyl-L-methionine (SAM). It allows to synthesize pimeloyl-ACP via the fatty acid synthetic pathway.</text>
</comment>
<comment type="similarity">
    <text evidence="8">Belongs to the methyltransferase superfamily.</text>
</comment>
<feature type="region of interest" description="Disordered" evidence="9">
    <location>
        <begin position="1"/>
        <end position="20"/>
    </location>
</feature>
<dbReference type="GO" id="GO:0008757">
    <property type="term" value="F:S-adenosylmethionine-dependent methyltransferase activity"/>
    <property type="evidence" value="ECO:0007669"/>
    <property type="project" value="InterPro"/>
</dbReference>
<keyword evidence="4 8" id="KW-0489">Methyltransferase</keyword>
<dbReference type="eggNOG" id="COG2226">
    <property type="taxonomic scope" value="Bacteria"/>
</dbReference>
<dbReference type="GO" id="GO:0010340">
    <property type="term" value="F:carboxyl-O-methyltransferase activity"/>
    <property type="evidence" value="ECO:0007669"/>
    <property type="project" value="UniProtKB-UniRule"/>
</dbReference>
<keyword evidence="6 8" id="KW-0949">S-adenosyl-L-methionine</keyword>
<dbReference type="GO" id="GO:0009102">
    <property type="term" value="P:biotin biosynthetic process"/>
    <property type="evidence" value="ECO:0007669"/>
    <property type="project" value="UniProtKB-UniRule"/>
</dbReference>
<evidence type="ECO:0000256" key="8">
    <source>
        <dbReference type="HAMAP-Rule" id="MF_00835"/>
    </source>
</evidence>
<dbReference type="AlphaFoldDB" id="U3CBJ4"/>
<dbReference type="OrthoDB" id="9760689at2"/>
<dbReference type="Proteomes" id="UP000016567">
    <property type="component" value="Unassembled WGS sequence"/>
</dbReference>
<dbReference type="Pfam" id="PF08241">
    <property type="entry name" value="Methyltransf_11"/>
    <property type="match status" value="1"/>
</dbReference>
<evidence type="ECO:0000256" key="5">
    <source>
        <dbReference type="ARBA" id="ARBA00022679"/>
    </source>
</evidence>
<evidence type="ECO:0000256" key="7">
    <source>
        <dbReference type="ARBA" id="ARBA00022756"/>
    </source>
</evidence>
<dbReference type="GO" id="GO:0032259">
    <property type="term" value="P:methylation"/>
    <property type="evidence" value="ECO:0007669"/>
    <property type="project" value="UniProtKB-KW"/>
</dbReference>
<evidence type="ECO:0000256" key="1">
    <source>
        <dbReference type="ARBA" id="ARBA00000852"/>
    </source>
</evidence>
<evidence type="ECO:0000313" key="12">
    <source>
        <dbReference type="Proteomes" id="UP000016567"/>
    </source>
</evidence>
<dbReference type="InterPro" id="IPR029063">
    <property type="entry name" value="SAM-dependent_MTases_sf"/>
</dbReference>
<dbReference type="InterPro" id="IPR011814">
    <property type="entry name" value="BioC"/>
</dbReference>
<dbReference type="STRING" id="1219077.VAZ01S_029_00030"/>
<evidence type="ECO:0000259" key="10">
    <source>
        <dbReference type="Pfam" id="PF08241"/>
    </source>
</evidence>
<dbReference type="EMBL" id="BATL01000029">
    <property type="protein sequence ID" value="GAD75733.1"/>
    <property type="molecule type" value="Genomic_DNA"/>
</dbReference>
<feature type="domain" description="Methyltransferase type 11" evidence="10">
    <location>
        <begin position="120"/>
        <end position="212"/>
    </location>
</feature>
<comment type="caution">
    <text evidence="11">The sequence shown here is derived from an EMBL/GenBank/DDBJ whole genome shotgun (WGS) entry which is preliminary data.</text>
</comment>
<keyword evidence="5 8" id="KW-0808">Transferase</keyword>
<keyword evidence="12" id="KW-1185">Reference proteome</keyword>
<dbReference type="PANTHER" id="PTHR13090">
    <property type="entry name" value="ARGININE-HYDROXYLASE NDUFAF5, MITOCHONDRIAL"/>
    <property type="match status" value="1"/>
</dbReference>
<dbReference type="UniPathway" id="UPA00078"/>
<feature type="region of interest" description="Disordered" evidence="9">
    <location>
        <begin position="49"/>
        <end position="69"/>
    </location>
</feature>
<name>U3CBJ4_9VIBR</name>
<evidence type="ECO:0000313" key="11">
    <source>
        <dbReference type="EMBL" id="GAD75733.1"/>
    </source>
</evidence>
<sequence length="330" mass="36791">MGLSKPHFNQPQNVEQSSNCDRLNNYDRLNNCNRLSNCNSSNTCNPLNNDNPSNQYSQENNYHNDLKLDSGSPIEYNKQAIAHAFGKAAHSYDKHASFQRDVGHRLLDKLPLDLTGKQVLDLGGGTGYFSQLLLARGAEVVCVDIAQPMLEKARQRCGEAGIDYVLADAEDLPFSAGRFDYVFSSLALQWCTDITRPIQEINRILKTTGKGVFSVLLDGSLHELRQSWAKVDSHQHVNQFMTSNQLNFALAQTEGAKYHLDLQAITVWYDSAFAVMRDLKGIGANVVRGRSHGLTSYHSLLQVESTYQTFKNEQGLLPATYQVGFGTINL</sequence>
<dbReference type="InterPro" id="IPR050602">
    <property type="entry name" value="Malonyl-ACP_OMT"/>
</dbReference>
<dbReference type="GO" id="GO:0102130">
    <property type="term" value="F:malonyl-CoA methyltransferase activity"/>
    <property type="evidence" value="ECO:0007669"/>
    <property type="project" value="UniProtKB-EC"/>
</dbReference>
<dbReference type="SUPFAM" id="SSF53335">
    <property type="entry name" value="S-adenosyl-L-methionine-dependent methyltransferases"/>
    <property type="match status" value="1"/>
</dbReference>
<dbReference type="CDD" id="cd02440">
    <property type="entry name" value="AdoMet_MTases"/>
    <property type="match status" value="1"/>
</dbReference>
<evidence type="ECO:0000256" key="6">
    <source>
        <dbReference type="ARBA" id="ARBA00022691"/>
    </source>
</evidence>
<keyword evidence="7 8" id="KW-0093">Biotin biosynthesis</keyword>
<gene>
    <name evidence="8 11" type="primary">bioC</name>
    <name evidence="11" type="ORF">VAZ01S_029_00030</name>
</gene>